<dbReference type="FunFam" id="3.40.50.300:FF:000727">
    <property type="entry name" value="Protein SEY1 homolog"/>
    <property type="match status" value="1"/>
</dbReference>
<evidence type="ECO:0000256" key="7">
    <source>
        <dbReference type="ARBA" id="ARBA00023134"/>
    </source>
</evidence>
<reference evidence="12" key="1">
    <citation type="submission" date="2017-01" db="EMBL/GenBank/DDBJ databases">
        <authorList>
            <person name="Wang Y."/>
            <person name="White M."/>
            <person name="Kvist S."/>
            <person name="Moncalvo J.-M."/>
        </authorList>
    </citation>
    <scope>NUCLEOTIDE SEQUENCE [LARGE SCALE GENOMIC DNA]</scope>
    <source>
        <strain evidence="12">ID-206-W2</strain>
    </source>
</reference>
<evidence type="ECO:0000256" key="5">
    <source>
        <dbReference type="ARBA" id="ARBA00022824"/>
    </source>
</evidence>
<dbReference type="GO" id="GO:0016320">
    <property type="term" value="P:endoplasmic reticulum membrane fusion"/>
    <property type="evidence" value="ECO:0007669"/>
    <property type="project" value="TreeGrafter"/>
</dbReference>
<dbReference type="InterPro" id="IPR027417">
    <property type="entry name" value="P-loop_NTPase"/>
</dbReference>
<keyword evidence="8" id="KW-0472">Membrane</keyword>
<keyword evidence="5" id="KW-0256">Endoplasmic reticulum</keyword>
<evidence type="ECO:0000256" key="4">
    <source>
        <dbReference type="ARBA" id="ARBA00022801"/>
    </source>
</evidence>
<evidence type="ECO:0000256" key="6">
    <source>
        <dbReference type="ARBA" id="ARBA00022989"/>
    </source>
</evidence>
<feature type="non-terminal residue" evidence="11">
    <location>
        <position position="257"/>
    </location>
</feature>
<protein>
    <submittedName>
        <fullName evidence="11">Protein SEY1</fullName>
    </submittedName>
</protein>
<dbReference type="PANTHER" id="PTHR45923:SF2">
    <property type="entry name" value="PROTEIN SEY1"/>
    <property type="match status" value="1"/>
</dbReference>
<comment type="caution">
    <text evidence="11">The sequence shown here is derived from an EMBL/GenBank/DDBJ whole genome shotgun (WGS) entry which is preliminary data.</text>
</comment>
<keyword evidence="4" id="KW-0378">Hydrolase</keyword>
<evidence type="ECO:0000256" key="3">
    <source>
        <dbReference type="ARBA" id="ARBA00022741"/>
    </source>
</evidence>
<keyword evidence="3" id="KW-0547">Nucleotide-binding</keyword>
<feature type="domain" description="GB1/RHD3-type G" evidence="10">
    <location>
        <begin position="94"/>
        <end position="257"/>
    </location>
</feature>
<dbReference type="Gene3D" id="3.40.50.300">
    <property type="entry name" value="P-loop containing nucleotide triphosphate hydrolases"/>
    <property type="match status" value="1"/>
</dbReference>
<dbReference type="GO" id="GO:0005789">
    <property type="term" value="C:endoplasmic reticulum membrane"/>
    <property type="evidence" value="ECO:0007669"/>
    <property type="project" value="UniProtKB-SubCell"/>
</dbReference>
<dbReference type="PROSITE" id="PS51715">
    <property type="entry name" value="G_GB1_RHD3"/>
    <property type="match status" value="1"/>
</dbReference>
<dbReference type="Pfam" id="PF05879">
    <property type="entry name" value="RHD3_GTPase"/>
    <property type="match status" value="1"/>
</dbReference>
<dbReference type="AlphaFoldDB" id="A0A1R1YTM2"/>
<evidence type="ECO:0000256" key="8">
    <source>
        <dbReference type="ARBA" id="ARBA00023136"/>
    </source>
</evidence>
<evidence type="ECO:0000259" key="10">
    <source>
        <dbReference type="PROSITE" id="PS51715"/>
    </source>
</evidence>
<evidence type="ECO:0000256" key="2">
    <source>
        <dbReference type="ARBA" id="ARBA00022692"/>
    </source>
</evidence>
<comment type="similarity">
    <text evidence="9">Belongs to the TRAFAC class dynamin-like GTPase superfamily. GB1/RHD3 GTPase family.</text>
</comment>
<accession>A0A1R1YTM2</accession>
<organism evidence="11 12">
    <name type="scientific">Smittium culicis</name>
    <dbReference type="NCBI Taxonomy" id="133412"/>
    <lineage>
        <taxon>Eukaryota</taxon>
        <taxon>Fungi</taxon>
        <taxon>Fungi incertae sedis</taxon>
        <taxon>Zoopagomycota</taxon>
        <taxon>Kickxellomycotina</taxon>
        <taxon>Harpellomycetes</taxon>
        <taxon>Harpellales</taxon>
        <taxon>Legeriomycetaceae</taxon>
        <taxon>Smittium</taxon>
    </lineage>
</organism>
<dbReference type="SUPFAM" id="SSF52540">
    <property type="entry name" value="P-loop containing nucleoside triphosphate hydrolases"/>
    <property type="match status" value="1"/>
</dbReference>
<dbReference type="InterPro" id="IPR008803">
    <property type="entry name" value="RHD3/Sey1"/>
</dbReference>
<keyword evidence="6" id="KW-1133">Transmembrane helix</keyword>
<dbReference type="GO" id="GO:0005525">
    <property type="term" value="F:GTP binding"/>
    <property type="evidence" value="ECO:0007669"/>
    <property type="project" value="UniProtKB-KW"/>
</dbReference>
<keyword evidence="7" id="KW-0342">GTP-binding</keyword>
<dbReference type="PANTHER" id="PTHR45923">
    <property type="entry name" value="PROTEIN SEY1"/>
    <property type="match status" value="1"/>
</dbReference>
<evidence type="ECO:0000313" key="12">
    <source>
        <dbReference type="Proteomes" id="UP000187429"/>
    </source>
</evidence>
<keyword evidence="2" id="KW-0812">Transmembrane</keyword>
<keyword evidence="12" id="KW-1185">Reference proteome</keyword>
<sequence>MIDDIDDSDVAVVPQMDSSLDFDLVNAKYDPLPATTPSPAAKPLLKNTPASTTNIPIAHTRLQNEMLQIINEHQEFSPLMSSYMKDKWFLDNKGFDYDVVAVFGSQSTGKSTLLNSLFKTSFEELEKGKRQQTTKGIWCDCAENMDVLILDVEGTDGRERGEDQDFERKSALFSLAIAEVVIVNMWENMVGLYNGANMGLLKTVFEVNLQLFGKNRESKTLLYFVIRDHVSPTPVEVLGNTVQKDLERIWSELSKPG</sequence>
<dbReference type="OrthoDB" id="1597724at2759"/>
<comment type="subcellular location">
    <subcellularLocation>
        <location evidence="1">Endoplasmic reticulum membrane</location>
        <topology evidence="1">Multi-pass membrane protein</topology>
    </subcellularLocation>
</comment>
<evidence type="ECO:0000256" key="1">
    <source>
        <dbReference type="ARBA" id="ARBA00004477"/>
    </source>
</evidence>
<proteinExistence type="inferred from homology"/>
<dbReference type="CDD" id="cd01851">
    <property type="entry name" value="GBP"/>
    <property type="match status" value="1"/>
</dbReference>
<gene>
    <name evidence="11" type="ORF">AYI69_g228</name>
</gene>
<evidence type="ECO:0000256" key="9">
    <source>
        <dbReference type="PROSITE-ProRule" id="PRU01052"/>
    </source>
</evidence>
<evidence type="ECO:0000313" key="11">
    <source>
        <dbReference type="EMBL" id="OMJ30237.1"/>
    </source>
</evidence>
<dbReference type="GO" id="GO:0003924">
    <property type="term" value="F:GTPase activity"/>
    <property type="evidence" value="ECO:0007669"/>
    <property type="project" value="TreeGrafter"/>
</dbReference>
<dbReference type="InterPro" id="IPR030386">
    <property type="entry name" value="G_GB1_RHD3_dom"/>
</dbReference>
<name>A0A1R1YTM2_9FUNG</name>
<dbReference type="EMBL" id="LSSM01000051">
    <property type="protein sequence ID" value="OMJ30237.1"/>
    <property type="molecule type" value="Genomic_DNA"/>
</dbReference>
<dbReference type="Proteomes" id="UP000187429">
    <property type="component" value="Unassembled WGS sequence"/>
</dbReference>